<organism evidence="2 3">
    <name type="scientific">Sparassis crispa</name>
    <dbReference type="NCBI Taxonomy" id="139825"/>
    <lineage>
        <taxon>Eukaryota</taxon>
        <taxon>Fungi</taxon>
        <taxon>Dikarya</taxon>
        <taxon>Basidiomycota</taxon>
        <taxon>Agaricomycotina</taxon>
        <taxon>Agaricomycetes</taxon>
        <taxon>Polyporales</taxon>
        <taxon>Sparassidaceae</taxon>
        <taxon>Sparassis</taxon>
    </lineage>
</organism>
<protein>
    <recommendedName>
        <fullName evidence="4">Post-SET domain-containing protein</fullName>
    </recommendedName>
</protein>
<name>A0A401H2D5_9APHY</name>
<feature type="compositionally biased region" description="Polar residues" evidence="1">
    <location>
        <begin position="533"/>
        <end position="549"/>
    </location>
</feature>
<sequence>MSGVCTPNKPDRNSLIDEIPSFIRTATYPLSAIDLSSSPAREIVSKYELPHRLQKMSENTIHSLTSTLATQPLLLPDPSLQPGNTQGGGDLAQIPHPAHNPVAPQVLNPPVVVNPDGTNPEQPVKRRPGRPKGSGKKPVDPNAEPKVKRPVGRPRKDGLPAGSVGPRRASRPRKRPPGTFASGGTAPPGGYPYGPAFPHFAPSDPAQAQWRTSISVPPMGSMSRGGPPLIAYPIDPTLDRDNWAELARARPDVFLQALVSALTAPNPVSTAGPSVEEAFKSHLVSLAATSKNASPSIPSLYFTLKTFWLPSSPPYFSLTASTSTARTPSEHRFLYWDPQPLVFNGIACPACNTPLQNNGRISSGPIKVYDLGQPFFIIGCEYVCKGPCAGGSPDGRKFSSVDASILRALPSKLLDEFPAHLLPGNPDLGSGADVWTWHGLGVSQPLWNMVRASLRVGLRKDAILEVVRAIQFGVPEEVYQQQEEEEEGRADEEGSHEEEQQVDGELDYAKDKATEAYNEAWNANSGVPEAQAMENQAGPSNAVESSGSAAPQAAHEDPGISRPASYQQFPQTPQAPYAMAFPYAAYPYFQPGQHADAGQNSLKRAFSIVDGSPDSSMGEPMQKRIRHCCKCGSSDCKGKGGRAFCTNPCQDCGKLDCKGRNSKRPDRTCADAWP</sequence>
<comment type="caution">
    <text evidence="2">The sequence shown here is derived from an EMBL/GenBank/DDBJ whole genome shotgun (WGS) entry which is preliminary data.</text>
</comment>
<proteinExistence type="predicted"/>
<feature type="region of interest" description="Disordered" evidence="1">
    <location>
        <begin position="478"/>
        <end position="503"/>
    </location>
</feature>
<feature type="region of interest" description="Disordered" evidence="1">
    <location>
        <begin position="532"/>
        <end position="569"/>
    </location>
</feature>
<gene>
    <name evidence="2" type="ORF">SCP_1303850</name>
</gene>
<keyword evidence="3" id="KW-1185">Reference proteome</keyword>
<feature type="region of interest" description="Disordered" evidence="1">
    <location>
        <begin position="73"/>
        <end position="200"/>
    </location>
</feature>
<dbReference type="EMBL" id="BFAD01000013">
    <property type="protein sequence ID" value="GBE88568.1"/>
    <property type="molecule type" value="Genomic_DNA"/>
</dbReference>
<dbReference type="OrthoDB" id="3690045at2759"/>
<feature type="compositionally biased region" description="Basic and acidic residues" evidence="1">
    <location>
        <begin position="137"/>
        <end position="147"/>
    </location>
</feature>
<accession>A0A401H2D5</accession>
<dbReference type="AlphaFoldDB" id="A0A401H2D5"/>
<feature type="compositionally biased region" description="Basic residues" evidence="1">
    <location>
        <begin position="125"/>
        <end position="135"/>
    </location>
</feature>
<reference evidence="2 3" key="1">
    <citation type="journal article" date="2018" name="Sci. Rep.">
        <title>Genome sequence of the cauliflower mushroom Sparassis crispa (Hanabiratake) and its association with beneficial usage.</title>
        <authorList>
            <person name="Kiyama R."/>
            <person name="Furutani Y."/>
            <person name="Kawaguchi K."/>
            <person name="Nakanishi T."/>
        </authorList>
    </citation>
    <scope>NUCLEOTIDE SEQUENCE [LARGE SCALE GENOMIC DNA]</scope>
</reference>
<dbReference type="STRING" id="139825.A0A401H2D5"/>
<feature type="compositionally biased region" description="Low complexity" evidence="1">
    <location>
        <begin position="100"/>
        <end position="115"/>
    </location>
</feature>
<dbReference type="InParanoid" id="A0A401H2D5"/>
<evidence type="ECO:0000256" key="1">
    <source>
        <dbReference type="SAM" id="MobiDB-lite"/>
    </source>
</evidence>
<dbReference type="GeneID" id="38785485"/>
<evidence type="ECO:0008006" key="4">
    <source>
        <dbReference type="Google" id="ProtNLM"/>
    </source>
</evidence>
<feature type="compositionally biased region" description="Low complexity" evidence="1">
    <location>
        <begin position="73"/>
        <end position="82"/>
    </location>
</feature>
<evidence type="ECO:0000313" key="3">
    <source>
        <dbReference type="Proteomes" id="UP000287166"/>
    </source>
</evidence>
<dbReference type="RefSeq" id="XP_027619481.1">
    <property type="nucleotide sequence ID" value="XM_027763680.1"/>
</dbReference>
<dbReference type="Proteomes" id="UP000287166">
    <property type="component" value="Unassembled WGS sequence"/>
</dbReference>
<evidence type="ECO:0000313" key="2">
    <source>
        <dbReference type="EMBL" id="GBE88568.1"/>
    </source>
</evidence>